<protein>
    <recommendedName>
        <fullName evidence="3">DUF3324 domain-containing protein</fullName>
    </recommendedName>
</protein>
<accession>A0A2V3ZZA0</accession>
<reference evidence="1 2" key="1">
    <citation type="submission" date="2018-05" db="EMBL/GenBank/DDBJ databases">
        <title>Marinifilum breve JC075T sp. nov., a marine bacterium isolated from Yongle Blue Hole in the South China Sea.</title>
        <authorList>
            <person name="Fu T."/>
        </authorList>
    </citation>
    <scope>NUCLEOTIDE SEQUENCE [LARGE SCALE GENOMIC DNA]</scope>
    <source>
        <strain evidence="1 2">JC075</strain>
    </source>
</reference>
<evidence type="ECO:0008006" key="3">
    <source>
        <dbReference type="Google" id="ProtNLM"/>
    </source>
</evidence>
<gene>
    <name evidence="1" type="ORF">DF185_09315</name>
</gene>
<dbReference type="EMBL" id="QFLI01000003">
    <property type="protein sequence ID" value="PXY01656.1"/>
    <property type="molecule type" value="Genomic_DNA"/>
</dbReference>
<keyword evidence="2" id="KW-1185">Reference proteome</keyword>
<evidence type="ECO:0000313" key="1">
    <source>
        <dbReference type="EMBL" id="PXY01656.1"/>
    </source>
</evidence>
<dbReference type="AlphaFoldDB" id="A0A2V3ZZA0"/>
<sequence>MLRSIFIFILLLVFCNGLFANISVVNGLSHTHKVNGGETLRGTIELINQGTKTENLKIYLNDYRYNEMGESFFEVGGNKRTNLSWIELGTEEISLEAGKSFVLPYEVRVPKNLEFNGSYWSVVMIEPVDLLEDPMDLEMAVGVKSKIRYAVQIICNKGDDAQAKIDFKNAELHKGERRLLFVDLLNTGELYHKIQVLVEFYNPETGEQTAIVGSVMQSLHPDNCKRFAVDVSSVPKGDYQAVLLAKCEDGNIFGMHADIGVK</sequence>
<organism evidence="1 2">
    <name type="scientific">Marinifilum breve</name>
    <dbReference type="NCBI Taxonomy" id="2184082"/>
    <lineage>
        <taxon>Bacteria</taxon>
        <taxon>Pseudomonadati</taxon>
        <taxon>Bacteroidota</taxon>
        <taxon>Bacteroidia</taxon>
        <taxon>Marinilabiliales</taxon>
        <taxon>Marinifilaceae</taxon>
    </lineage>
</organism>
<proteinExistence type="predicted"/>
<comment type="caution">
    <text evidence="1">The sequence shown here is derived from an EMBL/GenBank/DDBJ whole genome shotgun (WGS) entry which is preliminary data.</text>
</comment>
<dbReference type="OrthoDB" id="1119204at2"/>
<evidence type="ECO:0000313" key="2">
    <source>
        <dbReference type="Proteomes" id="UP000248079"/>
    </source>
</evidence>
<dbReference type="Proteomes" id="UP000248079">
    <property type="component" value="Unassembled WGS sequence"/>
</dbReference>
<dbReference type="RefSeq" id="WP_110360465.1">
    <property type="nucleotide sequence ID" value="NZ_QFLI01000003.1"/>
</dbReference>
<name>A0A2V3ZZA0_9BACT</name>